<evidence type="ECO:0000259" key="1">
    <source>
        <dbReference type="Pfam" id="PF12508"/>
    </source>
</evidence>
<proteinExistence type="predicted"/>
<evidence type="ECO:0000313" key="3">
    <source>
        <dbReference type="Proteomes" id="UP000479938"/>
    </source>
</evidence>
<dbReference type="InterPro" id="IPR055407">
    <property type="entry name" value="TraM_C"/>
</dbReference>
<accession>A0A6J4GG44</accession>
<dbReference type="Proteomes" id="UP000479938">
    <property type="component" value="Unassembled WGS sequence"/>
</dbReference>
<reference evidence="2 3" key="1">
    <citation type="submission" date="2020-02" db="EMBL/GenBank/DDBJ databases">
        <authorList>
            <person name="Criscuolo A."/>
        </authorList>
    </citation>
    <scope>NUCLEOTIDE SEQUENCE [LARGE SCALE GENOMIC DNA]</scope>
    <source>
        <strain evidence="2">CIP105534</strain>
    </source>
</reference>
<dbReference type="AlphaFoldDB" id="A0A6J4GG44"/>
<dbReference type="RefSeq" id="WP_173970227.1">
    <property type="nucleotide sequence ID" value="NZ_CADCSU010000068.1"/>
</dbReference>
<organism evidence="2 3">
    <name type="scientific">Flavobacterium bizetiae</name>
    <dbReference type="NCBI Taxonomy" id="2704140"/>
    <lineage>
        <taxon>Bacteria</taxon>
        <taxon>Pseudomonadati</taxon>
        <taxon>Bacteroidota</taxon>
        <taxon>Flavobacteriia</taxon>
        <taxon>Flavobacteriales</taxon>
        <taxon>Flavobacteriaceae</taxon>
        <taxon>Flavobacterium</taxon>
    </lineage>
</organism>
<gene>
    <name evidence="2" type="ORF">FLA105534_01552</name>
</gene>
<keyword evidence="3" id="KW-1185">Reference proteome</keyword>
<sequence length="426" mass="47875">MEKKTISIKELKKRKMLLVLPLLALPFITLLFWSMGGGKVEALSGEIVEKRKFNTILPGPEFKEEIPLDKLSYYQKATMDSLKRSEQIKKDPNYSNNFFKNDSIAGWLEESAMRSVTKGNMGLNITSYQDQNARKVYQKLQALQKAIESPNVRANQDHDMREFEHYGVSAESEDMKKLEQLISVMGQPQGEDPELRQLGGMLENILDIQHPARIEEKLKKAAENKKEKSLRVVRKNGHNLTSLDDGRNEQTAVESNSFYFLQEIDTIHQGQNAIEAVIHLTQNIVNGSLVKLRLCSEVFIQGVEIPRNSFLFGTALLKAERLEIKITNIKHGNSIFPVELAVYDLDGIEGIYIPGAINRDVAKASADRSIQTLGVASLSESWGAQAAGMGIEAAKSLMSKKVKLIKVMVKAGYRVLLYDKKQNNSH</sequence>
<protein>
    <recommendedName>
        <fullName evidence="1">Conjugative transposon TraM C-terminal domain-containing protein</fullName>
    </recommendedName>
</protein>
<dbReference type="Pfam" id="PF12508">
    <property type="entry name" value="Transposon_TraM"/>
    <property type="match status" value="1"/>
</dbReference>
<name>A0A6J4GG44_9FLAO</name>
<dbReference type="EMBL" id="CADCSU010000068">
    <property type="protein sequence ID" value="CAA9197276.1"/>
    <property type="molecule type" value="Genomic_DNA"/>
</dbReference>
<feature type="domain" description="Conjugative transposon TraM C-terminal" evidence="1">
    <location>
        <begin position="274"/>
        <end position="417"/>
    </location>
</feature>
<dbReference type="NCBIfam" id="TIGR03779">
    <property type="entry name" value="Bac_Flav_CT_M"/>
    <property type="match status" value="1"/>
</dbReference>
<evidence type="ECO:0000313" key="2">
    <source>
        <dbReference type="EMBL" id="CAA9197276.1"/>
    </source>
</evidence>
<dbReference type="InterPro" id="IPR022187">
    <property type="entry name" value="Conjug_transposon_TraM"/>
</dbReference>